<dbReference type="AlphaFoldDB" id="A0A2A5AVT5"/>
<dbReference type="InterPro" id="IPR045670">
    <property type="entry name" value="DUF5916"/>
</dbReference>
<evidence type="ECO:0000256" key="1">
    <source>
        <dbReference type="SAM" id="SignalP"/>
    </source>
</evidence>
<dbReference type="SUPFAM" id="SSF49344">
    <property type="entry name" value="CBD9-like"/>
    <property type="match status" value="1"/>
</dbReference>
<feature type="signal peptide" evidence="1">
    <location>
        <begin position="1"/>
        <end position="25"/>
    </location>
</feature>
<dbReference type="Gene3D" id="2.60.40.1190">
    <property type="match status" value="1"/>
</dbReference>
<reference evidence="4" key="1">
    <citation type="submission" date="2017-08" db="EMBL/GenBank/DDBJ databases">
        <title>A dynamic microbial community with high functional redundancy inhabits the cold, oxic subseafloor aquifer.</title>
        <authorList>
            <person name="Tully B.J."/>
            <person name="Wheat C.G."/>
            <person name="Glazer B.T."/>
            <person name="Huber J.A."/>
        </authorList>
    </citation>
    <scope>NUCLEOTIDE SEQUENCE [LARGE SCALE GENOMIC DNA]</scope>
</reference>
<evidence type="ECO:0000259" key="2">
    <source>
        <dbReference type="Pfam" id="PF19313"/>
    </source>
</evidence>
<sequence>MRKSWLMLCALCTVVTFLFSNSVFAADEGLIMPLIEGEPSFADFNNMSPSSVLARSMAKVENFVQRNPDDGDPATQRTEVYVGYDHEKLHVIFLAFDSNPNQIRANLSSRENIDGDDNVEITIDTFNDQRAAFSFRSTPLGIQWDARWTEGSSRRAGFDTTLEAVWDSEGQLTDQGYMVKMAIPLRSLRFPDSTEQLWRIQFGRYVPRLSEESFWPPYSIAVEGRLNQTAMLTGIRDVSPGNNSQIIPFIFAREVDAIDTGATGGPRFRQSSEQDVGLDAKFIFNDSMVLDITLNPDFSQVESDEPQVTLNERFEVQFPERRPFFVENADFFATDSNLVFTRRIVDPEGGARFTGRAGNFGFGTILINDEAPGLNRAANDPLNGEKANIAILRGFMDISEQDRVGVLLTDRELGDGYNRVASLDGRFKLTDNWTTQVQLVGTESEPAAGGKTTTGYQRNIQINRAGRMFSNHTHFIETTSDFRTELGFQSRFFRPDTSGIHQRPGLTFYPENSVINSWNTTVMAVYLEDVGGDKIYTQVGPSLNVRLDTSNFGLSFTDFSEILRPKDFSGLASNRVYKYDNWQVSYGNSTLNTLSFDVSYRTGTTLNLVPPAGFLPTVADMTRFDLDMLWRPIDRLRISNTYLHTELESRSGSSKIFSNKIIRSNWNYQFTREWSLRFIAQYDETDAGPGSRLVDDENLNFDLLLRYVINPWSAFYVGYNSNQSNFDIVEMEGERELVIANDLRKDGDQIFVKFSYLFQR</sequence>
<evidence type="ECO:0000313" key="3">
    <source>
        <dbReference type="EMBL" id="PCJ23424.1"/>
    </source>
</evidence>
<dbReference type="EMBL" id="NVVJ01000039">
    <property type="protein sequence ID" value="PCJ23424.1"/>
    <property type="molecule type" value="Genomic_DNA"/>
</dbReference>
<dbReference type="CDD" id="cd09618">
    <property type="entry name" value="CBM9_like_2"/>
    <property type="match status" value="1"/>
</dbReference>
<comment type="caution">
    <text evidence="3">The sequence shown here is derived from an EMBL/GenBank/DDBJ whole genome shotgun (WGS) entry which is preliminary data.</text>
</comment>
<keyword evidence="1" id="KW-0732">Signal</keyword>
<dbReference type="Proteomes" id="UP000218327">
    <property type="component" value="Unassembled WGS sequence"/>
</dbReference>
<name>A0A2A5AVT5_9GAMM</name>
<feature type="chain" id="PRO_5012765951" description="DUF5916 domain-containing protein" evidence="1">
    <location>
        <begin position="26"/>
        <end position="760"/>
    </location>
</feature>
<organism evidence="3 4">
    <name type="scientific">SAR86 cluster bacterium</name>
    <dbReference type="NCBI Taxonomy" id="2030880"/>
    <lineage>
        <taxon>Bacteria</taxon>
        <taxon>Pseudomonadati</taxon>
        <taxon>Pseudomonadota</taxon>
        <taxon>Gammaproteobacteria</taxon>
        <taxon>SAR86 cluster</taxon>
    </lineage>
</organism>
<gene>
    <name evidence="3" type="ORF">COA96_11780</name>
</gene>
<feature type="domain" description="DUF5916" evidence="2">
    <location>
        <begin position="271"/>
        <end position="344"/>
    </location>
</feature>
<dbReference type="SUPFAM" id="SSF56935">
    <property type="entry name" value="Porins"/>
    <property type="match status" value="1"/>
</dbReference>
<evidence type="ECO:0000313" key="4">
    <source>
        <dbReference type="Proteomes" id="UP000218327"/>
    </source>
</evidence>
<accession>A0A2A5AVT5</accession>
<dbReference type="Pfam" id="PF19313">
    <property type="entry name" value="DUF5916"/>
    <property type="match status" value="1"/>
</dbReference>
<protein>
    <recommendedName>
        <fullName evidence="2">DUF5916 domain-containing protein</fullName>
    </recommendedName>
</protein>
<proteinExistence type="predicted"/>